<dbReference type="CDD" id="cd05016">
    <property type="entry name" value="SIS_PGI_2"/>
    <property type="match status" value="1"/>
</dbReference>
<protein>
    <recommendedName>
        <fullName evidence="7">Glucose-6-phosphate isomerase</fullName>
        <shortName evidence="7">GPI</shortName>
        <ecNumber evidence="7">5.3.1.9</ecNumber>
    </recommendedName>
    <alternativeName>
        <fullName evidence="7">Phosphoglucose isomerase</fullName>
        <shortName evidence="7">PGI</shortName>
    </alternativeName>
    <alternativeName>
        <fullName evidence="7">Phosphohexose isomerase</fullName>
        <shortName evidence="7">PHI</shortName>
    </alternativeName>
</protein>
<dbReference type="InterPro" id="IPR035476">
    <property type="entry name" value="SIS_PGI_1"/>
</dbReference>
<dbReference type="PROSITE" id="PS51463">
    <property type="entry name" value="P_GLUCOSE_ISOMERASE_3"/>
    <property type="match status" value="1"/>
</dbReference>
<dbReference type="HAMAP" id="MF_00473">
    <property type="entry name" value="G6P_isomerase"/>
    <property type="match status" value="1"/>
</dbReference>
<evidence type="ECO:0000256" key="8">
    <source>
        <dbReference type="RuleBase" id="RU000612"/>
    </source>
</evidence>
<dbReference type="EC" id="5.3.1.9" evidence="7"/>
<dbReference type="PANTHER" id="PTHR11469:SF1">
    <property type="entry name" value="GLUCOSE-6-PHOSPHATE ISOMERASE"/>
    <property type="match status" value="1"/>
</dbReference>
<keyword evidence="5 7" id="KW-0413">Isomerase</keyword>
<dbReference type="InterPro" id="IPR018189">
    <property type="entry name" value="Phosphoglucose_isomerase_CS"/>
</dbReference>
<dbReference type="SUPFAM" id="SSF53697">
    <property type="entry name" value="SIS domain"/>
    <property type="match status" value="1"/>
</dbReference>
<evidence type="ECO:0000256" key="6">
    <source>
        <dbReference type="ARBA" id="ARBA00029321"/>
    </source>
</evidence>
<comment type="similarity">
    <text evidence="2 7 8">Belongs to the GPI family.</text>
</comment>
<keyword evidence="7" id="KW-0963">Cytoplasm</keyword>
<comment type="pathway">
    <text evidence="7">Carbohydrate biosynthesis; gluconeogenesis.</text>
</comment>
<dbReference type="NCBIfam" id="NF010697">
    <property type="entry name" value="PRK14097.1"/>
    <property type="match status" value="1"/>
</dbReference>
<evidence type="ECO:0000313" key="9">
    <source>
        <dbReference type="EMBL" id="WZX30110.1"/>
    </source>
</evidence>
<sequence length="440" mass="49040">MTHIKFDYSNATSFMSEEELSGLAPFVSSAHDMIHKGTGAGSDFLGWVDLPENYDREEFSRIRQSAEKIRSDSDVLVVIGIGGSYLGAKAAVEMLTPTFGQDGPEIIFAGHHLSSHYMNELKAYLKDKDFSINVISKSGTTTEPAIAFRVFKKLLEERYDSPAERIYVTTDKEKGALNTLGREKGYEMFVVPDDVGGRYSVLTAVGLLPIAAAGIDIEKMMEGAQGAMGDLAEESLEKNPAYQYAVVRNALYNKGYDVEMLINYDARLSYFGEWWKQLFGESEGKDNKGILPHSANFTTDLHSLGQYIQEGRRMLMETVINVETPESDVTIEAEEQDLDGLNYLEGMTVDEVNHQAMRGTILAHVDGGVPNMIVNVPKFDAYTFGYMVYFFETACAMSGYLLGVNPFNQPGVEAYKQNMFALLEKSGFEDLRKQLNDRLK</sequence>
<evidence type="ECO:0000256" key="5">
    <source>
        <dbReference type="ARBA" id="ARBA00023235"/>
    </source>
</evidence>
<keyword evidence="3 7" id="KW-0312">Gluconeogenesis</keyword>
<reference evidence="10" key="1">
    <citation type="submission" date="2023-10" db="EMBL/GenBank/DDBJ databases">
        <title>Genome analysis and identification of Salinococcus sp. Bachu38 nov., a PGPR from the rhizosphere of Tamarix.</title>
        <authorList>
            <person name="Liang Z."/>
            <person name="Zhang X."/>
            <person name="Jia J."/>
            <person name="Chen X."/>
            <person name="Wang Y."/>
            <person name="Wang Q."/>
            <person name="Wang R."/>
        </authorList>
    </citation>
    <scope>NUCLEOTIDE SEQUENCE [LARGE SCALE GENOMIC DNA]</scope>
    <source>
        <strain evidence="10">Bachu38</strain>
    </source>
</reference>
<dbReference type="Proteomes" id="UP001455384">
    <property type="component" value="Chromosome"/>
</dbReference>
<dbReference type="RefSeq" id="WP_342388632.1">
    <property type="nucleotide sequence ID" value="NZ_CP138333.2"/>
</dbReference>
<comment type="catalytic activity">
    <reaction evidence="6 7 8">
        <text>alpha-D-glucose 6-phosphate = beta-D-fructose 6-phosphate</text>
        <dbReference type="Rhea" id="RHEA:11816"/>
        <dbReference type="ChEBI" id="CHEBI:57634"/>
        <dbReference type="ChEBI" id="CHEBI:58225"/>
        <dbReference type="EC" id="5.3.1.9"/>
    </reaction>
</comment>
<name>A0ABZ3CJL7_9STAP</name>
<comment type="pathway">
    <text evidence="1 7 8">Carbohydrate degradation; glycolysis; D-glyceraldehyde 3-phosphate and glycerone phosphate from D-glucose: step 2/4.</text>
</comment>
<keyword evidence="4 7" id="KW-0324">Glycolysis</keyword>
<dbReference type="PRINTS" id="PR00662">
    <property type="entry name" value="G6PISOMERASE"/>
</dbReference>
<dbReference type="InterPro" id="IPR035482">
    <property type="entry name" value="SIS_PGI_2"/>
</dbReference>
<evidence type="ECO:0000256" key="2">
    <source>
        <dbReference type="ARBA" id="ARBA00006604"/>
    </source>
</evidence>
<evidence type="ECO:0000313" key="10">
    <source>
        <dbReference type="Proteomes" id="UP001455384"/>
    </source>
</evidence>
<dbReference type="InterPro" id="IPR046348">
    <property type="entry name" value="SIS_dom_sf"/>
</dbReference>
<accession>A0ABZ3CJL7</accession>
<feature type="active site" evidence="7">
    <location>
        <position position="416"/>
    </location>
</feature>
<dbReference type="GO" id="GO:0004347">
    <property type="term" value="F:glucose-6-phosphate isomerase activity"/>
    <property type="evidence" value="ECO:0007669"/>
    <property type="project" value="UniProtKB-EC"/>
</dbReference>
<dbReference type="EMBL" id="CP138333">
    <property type="protein sequence ID" value="WZX30110.1"/>
    <property type="molecule type" value="Genomic_DNA"/>
</dbReference>
<dbReference type="PANTHER" id="PTHR11469">
    <property type="entry name" value="GLUCOSE-6-PHOSPHATE ISOMERASE"/>
    <property type="match status" value="1"/>
</dbReference>
<gene>
    <name evidence="7" type="primary">pgi</name>
    <name evidence="9" type="ORF">RQP18_02730</name>
</gene>
<dbReference type="PROSITE" id="PS00174">
    <property type="entry name" value="P_GLUCOSE_ISOMERASE_2"/>
    <property type="match status" value="1"/>
</dbReference>
<evidence type="ECO:0000256" key="1">
    <source>
        <dbReference type="ARBA" id="ARBA00004926"/>
    </source>
</evidence>
<comment type="function">
    <text evidence="7">Catalyzes the reversible isomerization of glucose-6-phosphate to fructose-6-phosphate.</text>
</comment>
<evidence type="ECO:0000256" key="3">
    <source>
        <dbReference type="ARBA" id="ARBA00022432"/>
    </source>
</evidence>
<comment type="subcellular location">
    <subcellularLocation>
        <location evidence="7">Cytoplasm</location>
    </subcellularLocation>
</comment>
<dbReference type="PROSITE" id="PS00765">
    <property type="entry name" value="P_GLUCOSE_ISOMERASE_1"/>
    <property type="match status" value="1"/>
</dbReference>
<dbReference type="CDD" id="cd05015">
    <property type="entry name" value="SIS_PGI_1"/>
    <property type="match status" value="1"/>
</dbReference>
<dbReference type="InterPro" id="IPR001672">
    <property type="entry name" value="G6P_Isomerase"/>
</dbReference>
<dbReference type="Pfam" id="PF00342">
    <property type="entry name" value="PGI"/>
    <property type="match status" value="1"/>
</dbReference>
<evidence type="ECO:0000256" key="7">
    <source>
        <dbReference type="HAMAP-Rule" id="MF_00473"/>
    </source>
</evidence>
<dbReference type="Gene3D" id="3.40.50.10490">
    <property type="entry name" value="Glucose-6-phosphate isomerase like protein, domain 1"/>
    <property type="match status" value="3"/>
</dbReference>
<proteinExistence type="inferred from homology"/>
<organism evidence="9 10">
    <name type="scientific">Salinicoccus bachuensis</name>
    <dbReference type="NCBI Taxonomy" id="3136731"/>
    <lineage>
        <taxon>Bacteria</taxon>
        <taxon>Bacillati</taxon>
        <taxon>Bacillota</taxon>
        <taxon>Bacilli</taxon>
        <taxon>Bacillales</taxon>
        <taxon>Staphylococcaceae</taxon>
        <taxon>Salinicoccus</taxon>
    </lineage>
</organism>
<feature type="active site" description="Proton donor" evidence="7">
    <location>
        <position position="281"/>
    </location>
</feature>
<keyword evidence="10" id="KW-1185">Reference proteome</keyword>
<evidence type="ECO:0000256" key="4">
    <source>
        <dbReference type="ARBA" id="ARBA00023152"/>
    </source>
</evidence>
<comment type="caution">
    <text evidence="7">Lacks conserved residue(s) required for the propagation of feature annotation.</text>
</comment>